<feature type="region of interest" description="Disordered" evidence="1">
    <location>
        <begin position="173"/>
        <end position="226"/>
    </location>
</feature>
<organism evidence="4 5">
    <name type="scientific">Daldinia eschscholtzii</name>
    <dbReference type="NCBI Taxonomy" id="292717"/>
    <lineage>
        <taxon>Eukaryota</taxon>
        <taxon>Fungi</taxon>
        <taxon>Dikarya</taxon>
        <taxon>Ascomycota</taxon>
        <taxon>Pezizomycotina</taxon>
        <taxon>Sordariomycetes</taxon>
        <taxon>Xylariomycetidae</taxon>
        <taxon>Xylariales</taxon>
        <taxon>Hypoxylaceae</taxon>
        <taxon>Daldinia</taxon>
    </lineage>
</organism>
<keyword evidence="2" id="KW-1133">Transmembrane helix</keyword>
<keyword evidence="2" id="KW-0472">Membrane</keyword>
<reference evidence="4 5" key="1">
    <citation type="journal article" date="2024" name="Front Chem Biol">
        <title>Unveiling the potential of Daldinia eschscholtzii MFLUCC 19-0629 through bioactivity and bioinformatics studies for enhanced sustainable agriculture production.</title>
        <authorList>
            <person name="Brooks S."/>
            <person name="Weaver J.A."/>
            <person name="Klomchit A."/>
            <person name="Alharthi S.A."/>
            <person name="Onlamun T."/>
            <person name="Nurani R."/>
            <person name="Vong T.K."/>
            <person name="Alberti F."/>
            <person name="Greco C."/>
        </authorList>
    </citation>
    <scope>NUCLEOTIDE SEQUENCE [LARGE SCALE GENOMIC DNA]</scope>
    <source>
        <strain evidence="4">MFLUCC 19-0629</strain>
    </source>
</reference>
<dbReference type="EMBL" id="JBANMG010000005">
    <property type="protein sequence ID" value="KAK6953444.1"/>
    <property type="molecule type" value="Genomic_DNA"/>
</dbReference>
<evidence type="ECO:0000256" key="2">
    <source>
        <dbReference type="SAM" id="Phobius"/>
    </source>
</evidence>
<keyword evidence="5" id="KW-1185">Reference proteome</keyword>
<dbReference type="Gene3D" id="3.50.4.10">
    <property type="entry name" value="Hepatocyte Growth Factor"/>
    <property type="match status" value="1"/>
</dbReference>
<dbReference type="InterPro" id="IPR003609">
    <property type="entry name" value="Pan_app"/>
</dbReference>
<evidence type="ECO:0000259" key="3">
    <source>
        <dbReference type="Pfam" id="PF14295"/>
    </source>
</evidence>
<sequence>MANSTAPGFDLNAVCPHYSDGRGTPVCWDCAEGGHLGRSGENSPAPEKTKKRFVLMGGGSKILDNGPLAPEVHPPVEGIEVGSPDPRTVPPGKEVFYEPQIISTPDTFVKDEHNSWNTEPNQDAVAIPKQPTILGLRKRVFWLLLISMFIVAFVGAAVGAAVGVTQRNQSLKASSATPSPAAGENQSTGLSNPTTSPTSTPTSSSSGQSTASPSPARSCLGTDGSTYTDPGTGAKFRIECSVAHQGRDIENLKAETMQECVSLCAKNTRCTGAIWYDVGPQGTDLNYCWLKSSMDDSDIRSTPDAQSVVRL</sequence>
<gene>
    <name evidence="4" type="ORF">Daesc_005748</name>
</gene>
<proteinExistence type="predicted"/>
<protein>
    <recommendedName>
        <fullName evidence="3">Apple domain-containing protein</fullName>
    </recommendedName>
</protein>
<dbReference type="Pfam" id="PF14295">
    <property type="entry name" value="PAN_4"/>
    <property type="match status" value="1"/>
</dbReference>
<dbReference type="Proteomes" id="UP001369815">
    <property type="component" value="Unassembled WGS sequence"/>
</dbReference>
<keyword evidence="2" id="KW-0812">Transmembrane</keyword>
<feature type="domain" description="Apple" evidence="3">
    <location>
        <begin position="244"/>
        <end position="291"/>
    </location>
</feature>
<comment type="caution">
    <text evidence="4">The sequence shown here is derived from an EMBL/GenBank/DDBJ whole genome shotgun (WGS) entry which is preliminary data.</text>
</comment>
<name>A0AAX6MLT3_9PEZI</name>
<evidence type="ECO:0000256" key="1">
    <source>
        <dbReference type="SAM" id="MobiDB-lite"/>
    </source>
</evidence>
<accession>A0AAX6MLT3</accession>
<dbReference type="AlphaFoldDB" id="A0AAX6MLT3"/>
<evidence type="ECO:0000313" key="5">
    <source>
        <dbReference type="Proteomes" id="UP001369815"/>
    </source>
</evidence>
<feature type="transmembrane region" description="Helical" evidence="2">
    <location>
        <begin position="140"/>
        <end position="164"/>
    </location>
</feature>
<feature type="compositionally biased region" description="Low complexity" evidence="1">
    <location>
        <begin position="187"/>
        <end position="215"/>
    </location>
</feature>
<evidence type="ECO:0000313" key="4">
    <source>
        <dbReference type="EMBL" id="KAK6953444.1"/>
    </source>
</evidence>